<reference evidence="2 3" key="1">
    <citation type="submission" date="2024-06" db="EMBL/GenBank/DDBJ databases">
        <title>The Natural Products Discovery Center: Release of the First 8490 Sequenced Strains for Exploring Actinobacteria Biosynthetic Diversity.</title>
        <authorList>
            <person name="Kalkreuter E."/>
            <person name="Kautsar S.A."/>
            <person name="Yang D."/>
            <person name="Bader C.D."/>
            <person name="Teijaro C.N."/>
            <person name="Fluegel L."/>
            <person name="Davis C.M."/>
            <person name="Simpson J.R."/>
            <person name="Lauterbach L."/>
            <person name="Steele A.D."/>
            <person name="Gui C."/>
            <person name="Meng S."/>
            <person name="Li G."/>
            <person name="Viehrig K."/>
            <person name="Ye F."/>
            <person name="Su P."/>
            <person name="Kiefer A.F."/>
            <person name="Nichols A."/>
            <person name="Cepeda A.J."/>
            <person name="Yan W."/>
            <person name="Fan B."/>
            <person name="Jiang Y."/>
            <person name="Adhikari A."/>
            <person name="Zheng C.-J."/>
            <person name="Schuster L."/>
            <person name="Cowan T.M."/>
            <person name="Smanski M.J."/>
            <person name="Chevrette M.G."/>
            <person name="De Carvalho L.P.S."/>
            <person name="Shen B."/>
        </authorList>
    </citation>
    <scope>NUCLEOTIDE SEQUENCE [LARGE SCALE GENOMIC DNA]</scope>
    <source>
        <strain evidence="2 3">NPDC019708</strain>
    </source>
</reference>
<proteinExistence type="predicted"/>
<feature type="domain" description="SGNH hydrolase-type esterase" evidence="1">
    <location>
        <begin position="9"/>
        <end position="184"/>
    </location>
</feature>
<organism evidence="2 3">
    <name type="scientific">Nocardia rhamnosiphila</name>
    <dbReference type="NCBI Taxonomy" id="426716"/>
    <lineage>
        <taxon>Bacteria</taxon>
        <taxon>Bacillati</taxon>
        <taxon>Actinomycetota</taxon>
        <taxon>Actinomycetes</taxon>
        <taxon>Mycobacteriales</taxon>
        <taxon>Nocardiaceae</taxon>
        <taxon>Nocardia</taxon>
    </lineage>
</organism>
<keyword evidence="3" id="KW-1185">Reference proteome</keyword>
<dbReference type="InterPro" id="IPR013830">
    <property type="entry name" value="SGNH_hydro"/>
</dbReference>
<dbReference type="InterPro" id="IPR036514">
    <property type="entry name" value="SGNH_hydro_sf"/>
</dbReference>
<dbReference type="RefSeq" id="WP_356959511.1">
    <property type="nucleotide sequence ID" value="NZ_JBEYBD010000030.1"/>
</dbReference>
<dbReference type="PANTHER" id="PTHR30383">
    <property type="entry name" value="THIOESTERASE 1/PROTEASE 1/LYSOPHOSPHOLIPASE L1"/>
    <property type="match status" value="1"/>
</dbReference>
<sequence length="199" mass="21569">MSGDQRICFIGDSFVAGVGDPQALGWTGRLTAHARAAGAAWTTYNLGVRGHTSADIVARWSAECLVRLPAGSDGRVVFSFGVNDTVVAAGRPLVETQNSVTNLSVLLTTAQAQEWPVLVVGPPPVDETGHNHRIEELDRRFEQTCAEFGVPYAASFRLLAEDPVWREQVRAGDGAHPAAEGYAAFAERLLPPWRRWLGY</sequence>
<dbReference type="SUPFAM" id="SSF52266">
    <property type="entry name" value="SGNH hydrolase"/>
    <property type="match status" value="1"/>
</dbReference>
<protein>
    <submittedName>
        <fullName evidence="2">GDSL-type esterase/lipase family protein</fullName>
    </submittedName>
</protein>
<dbReference type="EMBL" id="JBEYBF010000033">
    <property type="protein sequence ID" value="MEU1956182.1"/>
    <property type="molecule type" value="Genomic_DNA"/>
</dbReference>
<accession>A0ABV2WZ55</accession>
<comment type="caution">
    <text evidence="2">The sequence shown here is derived from an EMBL/GenBank/DDBJ whole genome shotgun (WGS) entry which is preliminary data.</text>
</comment>
<dbReference type="Pfam" id="PF13472">
    <property type="entry name" value="Lipase_GDSL_2"/>
    <property type="match status" value="1"/>
</dbReference>
<evidence type="ECO:0000313" key="3">
    <source>
        <dbReference type="Proteomes" id="UP001550628"/>
    </source>
</evidence>
<dbReference type="Proteomes" id="UP001550628">
    <property type="component" value="Unassembled WGS sequence"/>
</dbReference>
<gene>
    <name evidence="2" type="ORF">ABZ510_30585</name>
</gene>
<dbReference type="PANTHER" id="PTHR30383:SF5">
    <property type="entry name" value="SGNH HYDROLASE-TYPE ESTERASE DOMAIN-CONTAINING PROTEIN"/>
    <property type="match status" value="1"/>
</dbReference>
<name>A0ABV2WZ55_9NOCA</name>
<dbReference type="Gene3D" id="3.40.50.1110">
    <property type="entry name" value="SGNH hydrolase"/>
    <property type="match status" value="1"/>
</dbReference>
<evidence type="ECO:0000259" key="1">
    <source>
        <dbReference type="Pfam" id="PF13472"/>
    </source>
</evidence>
<dbReference type="InterPro" id="IPR051532">
    <property type="entry name" value="Ester_Hydrolysis_Enzymes"/>
</dbReference>
<evidence type="ECO:0000313" key="2">
    <source>
        <dbReference type="EMBL" id="MEU1956182.1"/>
    </source>
</evidence>